<reference evidence="5 6" key="1">
    <citation type="submission" date="2024-11" db="EMBL/GenBank/DDBJ databases">
        <title>Chromosome-level genome assembly of the freshwater bivalve Anodonta woodiana.</title>
        <authorList>
            <person name="Chen X."/>
        </authorList>
    </citation>
    <scope>NUCLEOTIDE SEQUENCE [LARGE SCALE GENOMIC DNA]</scope>
    <source>
        <strain evidence="5">MN2024</strain>
        <tissue evidence="5">Gills</tissue>
    </source>
</reference>
<dbReference type="SUPFAM" id="SSF48403">
    <property type="entry name" value="Ankyrin repeat"/>
    <property type="match status" value="4"/>
</dbReference>
<sequence length="2199" mass="249442">MASIFISTSERTNFARMCWIVVDVFRDILWRVLADEIAPVDLPSKVQTNQHNLRNLKKDIKSWLCSSSSASPIIPTSKDFDVTSLYTLIRNLCNLVPVPTNGWGQAPPPTGGNLGDDVERVRVFRNSVYGHAKEGSVNTIDFNDLCRKMKTFVTSLDAFFGGNCDFVGRINSILTCNMDKALQDTYIDKMHELAKLSDDMLTVRKNLSNLERGLETLEGRVESLEKESIETKKEWDSLHASQRILQQHMCHAEKNFVRTRAYIQADKILRQHKRLIITGKSGQGKSYMANQLLMNIIADDPDIKPLILTTVEQWKRLVDVSVRFGIIVDDMCGKICLNEGELMKWREESTYMLTFIENGRHVVIFTMKSYFNENILVTMQPCPLFSTEIILNLDNIKLKFAEKNEFANKYFKEYDLSVNEVSTIYKTDETTVGFPQLCKAAEMIKDKSKLFGLFSKPREMILEQINHFRLNDKMIYGCLVLVLLSKGRLNIESIRELANDRKKEENIAFRIFMSCGFPHVVPLKVLHTLRSLQGTYLSFDPSEESYSFCHESIEDAVFCSYLDFFPEETLHHCSLQLICKRCAIKHDSHDIQKTPEDNTLILNSSCQAHLINRITTELRECNPTDFRIVSEANIWTCENFTKAFLAEFKEIHFIADKENNSLMVHAANANNRDLVDKLLCELDNIPRDKRINVSHFLTKSAQVSCAHKDTHLIEKICKGGRVDVNNILPNAIKHGSVDAIEYLLESGADIKYRSKKGENLLHIACLYGRLDLVKSLHSKQPTLMTETDGDGRSVGHSVAVGGRVEILEFLLTFGLNPMHTDHTGWNLLHYACWHGNKAMAEHLAGNYSKLLNSDTKEGLSVLMCAVFGGSINMFTKMYQLMEQSLNVNNNSCTNLSNNVQYLTRKTNDQQTLLHMSCLRGSLEMTKYLKQTYPTMLHEVDNMTRTPAHYAAHSGNIALLTYLIDCGIDPWCRTSQKETLLHRACRSGQLEISKHLSQMYPTMPIEVDNMKKTPAHFAAESGNITLLSYLIDCGADPWCRTSQEETLLHRACIKGKLEMCKHLLKSYPTMLHEVDNMKRTPAHYAAGSGNIALLSYLIDCGTDPWCRTSQEETLLHRACIKGKLELSKHLVKTYPTMLYELDNKRRTPAHKVAHNGTISLLSYLIECGTDPWCKTSQEETLLHRACLAGHTEMSKHLVQSYPTMLHEVDNMKRTPAHYAAQSGNISLLSYLIDCGTDPWCKTSHEETLLHRASFRGHLEMSKYLVQTYPTMLDEVDNMKRTSAHYAAESGNIALLSYLIDSGTDPRCKTFEEESLLHRACLTGQLEMSKYLVQSYPKILHEVDNMKRTPAHYAVQRGNVALLCFLIDCGSDPWCKTSDKETLLHRATFRGDLEMSKYLVQTYPTMLHEVDNMKRTPAHYAAESGNIALFSYLINCGTDPRCKTSEDETMLHRACLAGDIEMSKHLVQSYHTMLHEVDNMNKTPAHYAAESGNITLLSYLIDCGTDPWCRTSQRETLLHIACTKGKLEISKYLVNTYPTMLHEVDNMRRTPVHKVAYNGNIALLSVLIECDTDPWCKTSEDETLLHRACLAGHIEMSKHLVQSYPTMLHELDNMKRTPAHYAAQNGNIALLNYLIDCGTDPWCKTAKGETLLHRASFRGHLEMSKHLVQSYHTMLHEVDNMKRTPAHYAAQSGNIAVLSYLIDCGADPWCKTSGEETLLHIACLAGHLEMCKHLIQSYPTMLDKMDNLKRIPAHYAAQSGNIALLSLLIECCTDPWCKTSEKETLLHRASVRGHLEMSKYLVQSYPTMLLEVDNMTRTPAHYAAQSGNIALLSYLIDCGTDPWCKTSEEESLLHRACLCGQLEMSKYLVQSYPTMLHEVDSMKRTPAHYASESGNIALLRYLIDCGTVPWCKTSQEENLLHRACLASHIEMSKHLIQSYPTMLHEVDYMKRTPAHYAAGSGNIALLSYLIDCGTDPSYKSSEEETLLHRASFRGHLEMSKYLVQSYPTMLHQVDNMTRTPAHYAAQSGNVSLLRYLIDCGADPWCKASEEETLLHIVCLNEHIDLSKYLVQSYPTMLHEVDNMKRTPAHYAAGSGNIALLSYLIDCGADPWCKTSQEETLLHVACLCGQLEMSKHLADTYPTMIHEVDYMNRTPSQCSAVSQSAINLQFFGESPENKTSYVNLKRREKRKGRGKDKRCHLM</sequence>
<feature type="coiled-coil region" evidence="2">
    <location>
        <begin position="200"/>
        <end position="234"/>
    </location>
</feature>
<feature type="repeat" description="ANK" evidence="1">
    <location>
        <begin position="1344"/>
        <end position="1370"/>
    </location>
</feature>
<dbReference type="PANTHER" id="PTHR24121:SF21">
    <property type="entry name" value="ANKYRIN REPEAT FAMILY PROTEIN"/>
    <property type="match status" value="1"/>
</dbReference>
<feature type="repeat" description="ANK" evidence="1">
    <location>
        <begin position="1411"/>
        <end position="1443"/>
    </location>
</feature>
<feature type="repeat" description="ANK" evidence="1">
    <location>
        <begin position="2081"/>
        <end position="2107"/>
    </location>
</feature>
<feature type="repeat" description="ANK" evidence="1">
    <location>
        <begin position="1277"/>
        <end position="1309"/>
    </location>
</feature>
<feature type="repeat" description="ANK" evidence="1">
    <location>
        <begin position="1210"/>
        <end position="1236"/>
    </location>
</feature>
<keyword evidence="6" id="KW-1185">Reference proteome</keyword>
<keyword evidence="1" id="KW-0040">ANK repeat</keyword>
<evidence type="ECO:0000256" key="2">
    <source>
        <dbReference type="SAM" id="Coils"/>
    </source>
</evidence>
<feature type="repeat" description="ANK" evidence="1">
    <location>
        <begin position="1076"/>
        <end position="1102"/>
    </location>
</feature>
<dbReference type="PROSITE" id="PS50088">
    <property type="entry name" value="ANK_REPEAT"/>
    <property type="match status" value="15"/>
</dbReference>
<dbReference type="Proteomes" id="UP001634394">
    <property type="component" value="Unassembled WGS sequence"/>
</dbReference>
<dbReference type="SMART" id="SM00248">
    <property type="entry name" value="ANK"/>
    <property type="match status" value="43"/>
</dbReference>
<dbReference type="EMBL" id="JBJQND010000011">
    <property type="protein sequence ID" value="KAL3861995.1"/>
    <property type="molecule type" value="Genomic_DNA"/>
</dbReference>
<feature type="repeat" description="ANK" evidence="1">
    <location>
        <begin position="1612"/>
        <end position="1638"/>
    </location>
</feature>
<feature type="domain" description="Novel STAND NTPase 3" evidence="4">
    <location>
        <begin position="256"/>
        <end position="410"/>
    </location>
</feature>
<gene>
    <name evidence="5" type="ORF">ACJMK2_008001</name>
</gene>
<evidence type="ECO:0000313" key="5">
    <source>
        <dbReference type="EMBL" id="KAL3861995.1"/>
    </source>
</evidence>
<organism evidence="5 6">
    <name type="scientific">Sinanodonta woodiana</name>
    <name type="common">Chinese pond mussel</name>
    <name type="synonym">Anodonta woodiana</name>
    <dbReference type="NCBI Taxonomy" id="1069815"/>
    <lineage>
        <taxon>Eukaryota</taxon>
        <taxon>Metazoa</taxon>
        <taxon>Spiralia</taxon>
        <taxon>Lophotrochozoa</taxon>
        <taxon>Mollusca</taxon>
        <taxon>Bivalvia</taxon>
        <taxon>Autobranchia</taxon>
        <taxon>Heteroconchia</taxon>
        <taxon>Palaeoheterodonta</taxon>
        <taxon>Unionida</taxon>
        <taxon>Unionoidea</taxon>
        <taxon>Unionidae</taxon>
        <taxon>Unioninae</taxon>
        <taxon>Sinanodonta</taxon>
    </lineage>
</organism>
<accession>A0ABD3VK79</accession>
<dbReference type="InterPro" id="IPR036770">
    <property type="entry name" value="Ankyrin_rpt-contain_sf"/>
</dbReference>
<feature type="repeat" description="ANK" evidence="1">
    <location>
        <begin position="1947"/>
        <end position="1979"/>
    </location>
</feature>
<evidence type="ECO:0000259" key="4">
    <source>
        <dbReference type="Pfam" id="PF20720"/>
    </source>
</evidence>
<dbReference type="PROSITE" id="PS50297">
    <property type="entry name" value="ANK_REP_REGION"/>
    <property type="match status" value="13"/>
</dbReference>
<dbReference type="Pfam" id="PF18738">
    <property type="entry name" value="HEPN_DZIP3"/>
    <property type="match status" value="1"/>
</dbReference>
<dbReference type="InterPro" id="IPR002110">
    <property type="entry name" value="Ankyrin_rpt"/>
</dbReference>
<proteinExistence type="predicted"/>
<dbReference type="Pfam" id="PF12796">
    <property type="entry name" value="Ank_2"/>
    <property type="match status" value="8"/>
</dbReference>
<keyword evidence="2" id="KW-0175">Coiled coil</keyword>
<dbReference type="Gene3D" id="1.25.40.20">
    <property type="entry name" value="Ankyrin repeat-containing domain"/>
    <property type="match status" value="8"/>
</dbReference>
<name>A0ABD3VK79_SINWO</name>
<feature type="domain" description="DZIP3-like HEPN" evidence="3">
    <location>
        <begin position="47"/>
        <end position="186"/>
    </location>
</feature>
<evidence type="ECO:0000259" key="3">
    <source>
        <dbReference type="Pfam" id="PF18738"/>
    </source>
</evidence>
<feature type="repeat" description="ANK" evidence="1">
    <location>
        <begin position="942"/>
        <end position="968"/>
    </location>
</feature>
<dbReference type="InterPro" id="IPR049050">
    <property type="entry name" value="nSTAND3"/>
</dbReference>
<feature type="repeat" description="ANK" evidence="1">
    <location>
        <begin position="1478"/>
        <end position="1504"/>
    </location>
</feature>
<dbReference type="Pfam" id="PF20720">
    <property type="entry name" value="nSTAND3"/>
    <property type="match status" value="1"/>
</dbReference>
<feature type="repeat" description="ANK" evidence="1">
    <location>
        <begin position="1679"/>
        <end position="1705"/>
    </location>
</feature>
<dbReference type="Pfam" id="PF00023">
    <property type="entry name" value="Ank"/>
    <property type="match status" value="1"/>
</dbReference>
<dbReference type="Pfam" id="PF13637">
    <property type="entry name" value="Ank_4"/>
    <property type="match status" value="3"/>
</dbReference>
<feature type="repeat" description="ANK" evidence="1">
    <location>
        <begin position="1813"/>
        <end position="1839"/>
    </location>
</feature>
<feature type="repeat" description="ANK" evidence="1">
    <location>
        <begin position="2014"/>
        <end position="2040"/>
    </location>
</feature>
<evidence type="ECO:0000256" key="1">
    <source>
        <dbReference type="PROSITE-ProRule" id="PRU00023"/>
    </source>
</evidence>
<comment type="caution">
    <text evidence="5">The sequence shown here is derived from an EMBL/GenBank/DDBJ whole genome shotgun (WGS) entry which is preliminary data.</text>
</comment>
<dbReference type="InterPro" id="IPR041249">
    <property type="entry name" value="HEPN_DZIP3"/>
</dbReference>
<dbReference type="PANTHER" id="PTHR24121">
    <property type="entry name" value="NO MECHANORECEPTOR POTENTIAL C, ISOFORM D-RELATED"/>
    <property type="match status" value="1"/>
</dbReference>
<protein>
    <submittedName>
        <fullName evidence="5">Uncharacterized protein</fullName>
    </submittedName>
</protein>
<feature type="repeat" description="ANK" evidence="1">
    <location>
        <begin position="1009"/>
        <end position="1035"/>
    </location>
</feature>
<feature type="repeat" description="ANK" evidence="1">
    <location>
        <begin position="723"/>
        <end position="755"/>
    </location>
</feature>
<evidence type="ECO:0000313" key="6">
    <source>
        <dbReference type="Proteomes" id="UP001634394"/>
    </source>
</evidence>